<dbReference type="Proteomes" id="UP001265550">
    <property type="component" value="Unassembled WGS sequence"/>
</dbReference>
<evidence type="ECO:0000313" key="2">
    <source>
        <dbReference type="Proteomes" id="UP001265550"/>
    </source>
</evidence>
<accession>A0ABU1V4H7</accession>
<sequence length="45" mass="5020">MSKRGLVRCAQRLMPVARPPQGKEVNVNISTFEDKPAHAMCFTGF</sequence>
<protein>
    <submittedName>
        <fullName evidence="1">Uncharacterized protein</fullName>
    </submittedName>
</protein>
<keyword evidence="2" id="KW-1185">Reference proteome</keyword>
<evidence type="ECO:0000313" key="1">
    <source>
        <dbReference type="EMBL" id="MDR7092361.1"/>
    </source>
</evidence>
<proteinExistence type="predicted"/>
<organism evidence="1 2">
    <name type="scientific">Hydrogenophaga laconesensis</name>
    <dbReference type="NCBI Taxonomy" id="1805971"/>
    <lineage>
        <taxon>Bacteria</taxon>
        <taxon>Pseudomonadati</taxon>
        <taxon>Pseudomonadota</taxon>
        <taxon>Betaproteobacteria</taxon>
        <taxon>Burkholderiales</taxon>
        <taxon>Comamonadaceae</taxon>
        <taxon>Hydrogenophaga</taxon>
    </lineage>
</organism>
<dbReference type="EMBL" id="JAVDWE010000001">
    <property type="protein sequence ID" value="MDR7092361.1"/>
    <property type="molecule type" value="Genomic_DNA"/>
</dbReference>
<gene>
    <name evidence="1" type="ORF">J2X09_000084</name>
</gene>
<name>A0ABU1V4H7_9BURK</name>
<comment type="caution">
    <text evidence="1">The sequence shown here is derived from an EMBL/GenBank/DDBJ whole genome shotgun (WGS) entry which is preliminary data.</text>
</comment>
<reference evidence="1 2" key="1">
    <citation type="submission" date="2023-07" db="EMBL/GenBank/DDBJ databases">
        <title>Sorghum-associated microbial communities from plants grown in Nebraska, USA.</title>
        <authorList>
            <person name="Schachtman D."/>
        </authorList>
    </citation>
    <scope>NUCLEOTIDE SEQUENCE [LARGE SCALE GENOMIC DNA]</scope>
    <source>
        <strain evidence="1 2">BE240</strain>
    </source>
</reference>